<dbReference type="InterPro" id="IPR042095">
    <property type="entry name" value="SUMF_sf"/>
</dbReference>
<dbReference type="InterPro" id="IPR005532">
    <property type="entry name" value="SUMF_dom"/>
</dbReference>
<organism evidence="3 4">
    <name type="scientific">Methylocaldum marinum</name>
    <dbReference type="NCBI Taxonomy" id="1432792"/>
    <lineage>
        <taxon>Bacteria</taxon>
        <taxon>Pseudomonadati</taxon>
        <taxon>Pseudomonadota</taxon>
        <taxon>Gammaproteobacteria</taxon>
        <taxon>Methylococcales</taxon>
        <taxon>Methylococcaceae</taxon>
        <taxon>Methylocaldum</taxon>
    </lineage>
</organism>
<dbReference type="SUPFAM" id="SSF52540">
    <property type="entry name" value="P-loop containing nucleoside triphosphate hydrolases"/>
    <property type="match status" value="1"/>
</dbReference>
<reference evidence="3 4" key="1">
    <citation type="submission" date="2016-12" db="EMBL/GenBank/DDBJ databases">
        <title>Genome sequencing of Methylocaldum marinum.</title>
        <authorList>
            <person name="Takeuchi M."/>
            <person name="Kamagata Y."/>
            <person name="Hiraoka S."/>
            <person name="Oshima K."/>
            <person name="Hattori M."/>
            <person name="Iwasaki W."/>
        </authorList>
    </citation>
    <scope>NUCLEOTIDE SEQUENCE [LARGE SCALE GENOMIC DNA]</scope>
    <source>
        <strain evidence="3 4">S8</strain>
    </source>
</reference>
<dbReference type="InterPro" id="IPR051043">
    <property type="entry name" value="Sulfatase_Mod_Factor_Kinase"/>
</dbReference>
<feature type="domain" description="ORC1/DEAH AAA+ ATPase" evidence="2">
    <location>
        <begin position="59"/>
        <end position="187"/>
    </location>
</feature>
<dbReference type="AlphaFoldDB" id="A0A250KTT0"/>
<evidence type="ECO:0008006" key="5">
    <source>
        <dbReference type="Google" id="ProtNLM"/>
    </source>
</evidence>
<dbReference type="GO" id="GO:0120147">
    <property type="term" value="F:formylglycine-generating oxidase activity"/>
    <property type="evidence" value="ECO:0007669"/>
    <property type="project" value="TreeGrafter"/>
</dbReference>
<dbReference type="PANTHER" id="PTHR23150">
    <property type="entry name" value="SULFATASE MODIFYING FACTOR 1, 2"/>
    <property type="match status" value="1"/>
</dbReference>
<dbReference type="PANTHER" id="PTHR23150:SF19">
    <property type="entry name" value="FORMYLGLYCINE-GENERATING ENZYME"/>
    <property type="match status" value="1"/>
</dbReference>
<dbReference type="RefSeq" id="WP_119629782.1">
    <property type="nucleotide sequence ID" value="NZ_AP017928.1"/>
</dbReference>
<dbReference type="Gene3D" id="3.90.1580.10">
    <property type="entry name" value="paralog of FGE (formylglycine-generating enzyme)"/>
    <property type="match status" value="1"/>
</dbReference>
<evidence type="ECO:0000313" key="4">
    <source>
        <dbReference type="Proteomes" id="UP000266313"/>
    </source>
</evidence>
<dbReference type="Pfam" id="PF13401">
    <property type="entry name" value="AAA_22"/>
    <property type="match status" value="1"/>
</dbReference>
<gene>
    <name evidence="3" type="ORF">sS8_2409</name>
</gene>
<accession>A0A250KTT0</accession>
<dbReference type="InterPro" id="IPR049945">
    <property type="entry name" value="AAA_22"/>
</dbReference>
<dbReference type="Pfam" id="PF03781">
    <property type="entry name" value="FGE-sulfatase"/>
    <property type="match status" value="1"/>
</dbReference>
<keyword evidence="4" id="KW-1185">Reference proteome</keyword>
<protein>
    <recommendedName>
        <fullName evidence="5">Sulfatase-modifying factor enzyme domain-containing protein</fullName>
    </recommendedName>
</protein>
<evidence type="ECO:0000259" key="2">
    <source>
        <dbReference type="Pfam" id="PF13401"/>
    </source>
</evidence>
<dbReference type="SUPFAM" id="SSF56436">
    <property type="entry name" value="C-type lectin-like"/>
    <property type="match status" value="1"/>
</dbReference>
<dbReference type="KEGG" id="mmai:sS8_2409"/>
<evidence type="ECO:0000259" key="1">
    <source>
        <dbReference type="Pfam" id="PF03781"/>
    </source>
</evidence>
<dbReference type="InterPro" id="IPR016187">
    <property type="entry name" value="CTDL_fold"/>
</dbReference>
<dbReference type="InterPro" id="IPR027417">
    <property type="entry name" value="P-loop_NTPase"/>
</dbReference>
<evidence type="ECO:0000313" key="3">
    <source>
        <dbReference type="EMBL" id="BBA34361.1"/>
    </source>
</evidence>
<dbReference type="GO" id="GO:0016887">
    <property type="term" value="F:ATP hydrolysis activity"/>
    <property type="evidence" value="ECO:0007669"/>
    <property type="project" value="InterPro"/>
</dbReference>
<name>A0A250KTT0_9GAMM</name>
<dbReference type="Proteomes" id="UP000266313">
    <property type="component" value="Chromosome"/>
</dbReference>
<dbReference type="EMBL" id="AP017928">
    <property type="protein sequence ID" value="BBA34361.1"/>
    <property type="molecule type" value="Genomic_DNA"/>
</dbReference>
<dbReference type="OrthoDB" id="9780149at2"/>
<feature type="domain" description="Sulfatase-modifying factor enzyme-like" evidence="1">
    <location>
        <begin position="479"/>
        <end position="657"/>
    </location>
</feature>
<sequence length="661" mass="73019">MMVRPLSNEIDFSSAPLKYLSFFGLSEAPFSLIPHSRYLFLSASFSRAWSRLTERLDRYGGMAVLLGESGVGKTQFSVSLEIKFPDLPAVVRIHPGLSLGEFLAGIHDALRVPRPLRDSDERAVPEDLTEFIEVREEWGEQPIIVIDDAHYLKAEMLQYIQALLQVGKGRRKLPGLVLIGEPELLSKLEGAVRTGVPDLELVRAELHPFTERETIDYIDHRLRIAGAVRPIFSKAASVLVYRYSLGLPRLINSICDQALFTTRFRSMPTVTAGIVREVAGDVPPPAYSKKTRFQRFKDALARRRLGEWSGGVFRLFHAGLARGASTPLLAAASLMPGQGSGLGYRSLTDHSNGKRDPLPVPALSESRADVFEFEHSGPTQQGEAEESVLSLENGLPEQVLEMEDPPAAEAGAASAPDEPVEKPAAAVIRPPARNQPVRTRARRVASRVRPFAADIPEDMVYIAEMPLESAYGERIGIVGGFLMDRTPVTNEAYARFIEETAHRSPEYWFKGRPPPSLRQHPVVGVSLQDAERYAQWCRKRLPTAAEWEAAARGPDNRRFPWGNEWDPRRCNGPGNGLGRSTTPVGAFPDGASAGGCLDLVGNVWEWTAADDRTEFPAGDYAWVYGGSFRHEGNIRNAIARARVMSSHRFSHLGFRCAGDLP</sequence>
<proteinExistence type="predicted"/>